<name>A0ABT3RSX0_9BACT</name>
<reference evidence="2 3" key="1">
    <citation type="submission" date="2022-11" db="EMBL/GenBank/DDBJ databases">
        <title>The characterization of three novel Bacteroidetes species and genomic analysis of their roles in tidal elemental geochemical cycles.</title>
        <authorList>
            <person name="Ma K."/>
        </authorList>
    </citation>
    <scope>NUCLEOTIDE SEQUENCE [LARGE SCALE GENOMIC DNA]</scope>
    <source>
        <strain evidence="2 3">M17</strain>
    </source>
</reference>
<organism evidence="2 3">
    <name type="scientific">Mangrovivirga halotolerans</name>
    <dbReference type="NCBI Taxonomy" id="2993936"/>
    <lineage>
        <taxon>Bacteria</taxon>
        <taxon>Pseudomonadati</taxon>
        <taxon>Bacteroidota</taxon>
        <taxon>Cytophagia</taxon>
        <taxon>Cytophagales</taxon>
        <taxon>Mangrovivirgaceae</taxon>
        <taxon>Mangrovivirga</taxon>
    </lineage>
</organism>
<evidence type="ECO:0000313" key="2">
    <source>
        <dbReference type="EMBL" id="MCX2744893.1"/>
    </source>
</evidence>
<proteinExistence type="predicted"/>
<keyword evidence="3" id="KW-1185">Reference proteome</keyword>
<gene>
    <name evidence="2" type="ORF">OO013_13505</name>
</gene>
<sequence length="119" mass="13183">MENSNKSKGKFISKAKAKKEVNNFKKGNSKKPYAYSFDKEKIEKLLNQSGAEGLRVYLTKEDNGNTSVLMCAYDVDDNNIIPKGDTNEPQMKETTGDEQILNSGNACPPDCNIDPETSL</sequence>
<accession>A0ABT3RSX0</accession>
<evidence type="ECO:0000256" key="1">
    <source>
        <dbReference type="SAM" id="MobiDB-lite"/>
    </source>
</evidence>
<dbReference type="EMBL" id="JAPFQN010000006">
    <property type="protein sequence ID" value="MCX2744893.1"/>
    <property type="molecule type" value="Genomic_DNA"/>
</dbReference>
<evidence type="ECO:0000313" key="3">
    <source>
        <dbReference type="Proteomes" id="UP001209885"/>
    </source>
</evidence>
<protein>
    <submittedName>
        <fullName evidence="2">Uncharacterized protein</fullName>
    </submittedName>
</protein>
<dbReference type="Proteomes" id="UP001209885">
    <property type="component" value="Unassembled WGS sequence"/>
</dbReference>
<comment type="caution">
    <text evidence="2">The sequence shown here is derived from an EMBL/GenBank/DDBJ whole genome shotgun (WGS) entry which is preliminary data.</text>
</comment>
<feature type="region of interest" description="Disordered" evidence="1">
    <location>
        <begin position="83"/>
        <end position="119"/>
    </location>
</feature>
<dbReference type="RefSeq" id="WP_266057417.1">
    <property type="nucleotide sequence ID" value="NZ_JAPFQN010000006.1"/>
</dbReference>